<dbReference type="SUPFAM" id="SSF53474">
    <property type="entry name" value="alpha/beta-Hydrolases"/>
    <property type="match status" value="1"/>
</dbReference>
<dbReference type="Pfam" id="PF12146">
    <property type="entry name" value="Hydrolase_4"/>
    <property type="match status" value="1"/>
</dbReference>
<dbReference type="Proteomes" id="UP000229570">
    <property type="component" value="Unassembled WGS sequence"/>
</dbReference>
<dbReference type="InterPro" id="IPR022742">
    <property type="entry name" value="Hydrolase_4"/>
</dbReference>
<proteinExistence type="predicted"/>
<dbReference type="PANTHER" id="PTHR22946:SF5">
    <property type="entry name" value="PEPTIDASE S9 PROLYL OLIGOPEPTIDASE CATALYTIC DOMAIN-CONTAINING PROTEIN"/>
    <property type="match status" value="1"/>
</dbReference>
<reference evidence="2 3" key="1">
    <citation type="submission" date="2017-09" db="EMBL/GenBank/DDBJ databases">
        <title>Depth-based differentiation of microbial function through sediment-hosted aquifers and enrichment of novel symbionts in the deep terrestrial subsurface.</title>
        <authorList>
            <person name="Probst A.J."/>
            <person name="Ladd B."/>
            <person name="Jarett J.K."/>
            <person name="Geller-Mcgrath D.E."/>
            <person name="Sieber C.M."/>
            <person name="Emerson J.B."/>
            <person name="Anantharaman K."/>
            <person name="Thomas B.C."/>
            <person name="Malmstrom R."/>
            <person name="Stieglmeier M."/>
            <person name="Klingl A."/>
            <person name="Woyke T."/>
            <person name="Ryan C.M."/>
            <person name="Banfield J.F."/>
        </authorList>
    </citation>
    <scope>NUCLEOTIDE SEQUENCE [LARGE SCALE GENOMIC DNA]</scope>
    <source>
        <strain evidence="2">CG11_big_fil_rev_8_21_14_0_20_35_14</strain>
    </source>
</reference>
<evidence type="ECO:0000313" key="2">
    <source>
        <dbReference type="EMBL" id="PIQ72314.1"/>
    </source>
</evidence>
<accession>A0A2H0KPL7</accession>
<sequence>MKNIEFTVDGLTLRGDIFYPEKILDKNPSILFIHGWTSEKKRSFQYAEALIKLGFIVMVFDMRGHGISEGNINIATLKEFLKDCITAYDYFSSIKGVDKENVSIVSSSFGGYLSSMLTAKRKVKNLVLRVPADYANDTFEKPKMGNAGENPNVFKWRVIPKKYNETFALQALHEYDGNILIIESEKDYSSSSNNSKLY</sequence>
<evidence type="ECO:0000259" key="1">
    <source>
        <dbReference type="Pfam" id="PF12146"/>
    </source>
</evidence>
<dbReference type="EMBL" id="PCVL01000053">
    <property type="protein sequence ID" value="PIQ72314.1"/>
    <property type="molecule type" value="Genomic_DNA"/>
</dbReference>
<comment type="caution">
    <text evidence="2">The sequence shown here is derived from an EMBL/GenBank/DDBJ whole genome shotgun (WGS) entry which is preliminary data.</text>
</comment>
<name>A0A2H0KPL7_9BACT</name>
<dbReference type="Gene3D" id="3.40.50.1820">
    <property type="entry name" value="alpha/beta hydrolase"/>
    <property type="match status" value="1"/>
</dbReference>
<dbReference type="InterPro" id="IPR050261">
    <property type="entry name" value="FrsA_esterase"/>
</dbReference>
<gene>
    <name evidence="2" type="ORF">COV86_03695</name>
</gene>
<organism evidence="2 3">
    <name type="scientific">Candidatus Roizmanbacteria bacterium CG11_big_fil_rev_8_21_14_0_20_35_14</name>
    <dbReference type="NCBI Taxonomy" id="1974855"/>
    <lineage>
        <taxon>Bacteria</taxon>
        <taxon>Candidatus Roizmaniibacteriota</taxon>
    </lineage>
</organism>
<feature type="domain" description="Serine aminopeptidase S33" evidence="1">
    <location>
        <begin position="29"/>
        <end position="135"/>
    </location>
</feature>
<dbReference type="AlphaFoldDB" id="A0A2H0KPL7"/>
<protein>
    <recommendedName>
        <fullName evidence="1">Serine aminopeptidase S33 domain-containing protein</fullName>
    </recommendedName>
</protein>
<dbReference type="InterPro" id="IPR029058">
    <property type="entry name" value="AB_hydrolase_fold"/>
</dbReference>
<evidence type="ECO:0000313" key="3">
    <source>
        <dbReference type="Proteomes" id="UP000229570"/>
    </source>
</evidence>
<dbReference type="PANTHER" id="PTHR22946">
    <property type="entry name" value="DIENELACTONE HYDROLASE DOMAIN-CONTAINING PROTEIN-RELATED"/>
    <property type="match status" value="1"/>
</dbReference>